<evidence type="ECO:0000256" key="3">
    <source>
        <dbReference type="ARBA" id="ARBA00022989"/>
    </source>
</evidence>
<gene>
    <name evidence="6" type="primary">Slc46a3</name>
    <name evidence="6" type="ORF">Bhyg_06433</name>
</gene>
<proteinExistence type="predicted"/>
<dbReference type="GO" id="GO:0016020">
    <property type="term" value="C:membrane"/>
    <property type="evidence" value="ECO:0007669"/>
    <property type="project" value="UniProtKB-SubCell"/>
</dbReference>
<dbReference type="InterPro" id="IPR036259">
    <property type="entry name" value="MFS_trans_sf"/>
</dbReference>
<dbReference type="SUPFAM" id="SSF103473">
    <property type="entry name" value="MFS general substrate transporter"/>
    <property type="match status" value="1"/>
</dbReference>
<keyword evidence="4 5" id="KW-0472">Membrane</keyword>
<dbReference type="PANTHER" id="PTHR23507">
    <property type="entry name" value="ZGC:174356"/>
    <property type="match status" value="1"/>
</dbReference>
<dbReference type="PANTHER" id="PTHR23507:SF1">
    <property type="entry name" value="FI18259P1-RELATED"/>
    <property type="match status" value="1"/>
</dbReference>
<dbReference type="AlphaFoldDB" id="A0A9Q0N0S9"/>
<protein>
    <submittedName>
        <fullName evidence="6">Solute carrier family 46 member 3</fullName>
    </submittedName>
</protein>
<comment type="subcellular location">
    <subcellularLocation>
        <location evidence="1">Membrane</location>
        <topology evidence="1">Multi-pass membrane protein</topology>
    </subcellularLocation>
</comment>
<organism evidence="6 7">
    <name type="scientific">Pseudolycoriella hygida</name>
    <dbReference type="NCBI Taxonomy" id="35572"/>
    <lineage>
        <taxon>Eukaryota</taxon>
        <taxon>Metazoa</taxon>
        <taxon>Ecdysozoa</taxon>
        <taxon>Arthropoda</taxon>
        <taxon>Hexapoda</taxon>
        <taxon>Insecta</taxon>
        <taxon>Pterygota</taxon>
        <taxon>Neoptera</taxon>
        <taxon>Endopterygota</taxon>
        <taxon>Diptera</taxon>
        <taxon>Nematocera</taxon>
        <taxon>Sciaroidea</taxon>
        <taxon>Sciaridae</taxon>
        <taxon>Pseudolycoriella</taxon>
    </lineage>
</organism>
<dbReference type="Pfam" id="PF07690">
    <property type="entry name" value="MFS_1"/>
    <property type="match status" value="1"/>
</dbReference>
<keyword evidence="3 5" id="KW-1133">Transmembrane helix</keyword>
<dbReference type="InterPro" id="IPR011701">
    <property type="entry name" value="MFS"/>
</dbReference>
<feature type="transmembrane region" description="Helical" evidence="5">
    <location>
        <begin position="480"/>
        <end position="500"/>
    </location>
</feature>
<feature type="transmembrane region" description="Helical" evidence="5">
    <location>
        <begin position="382"/>
        <end position="400"/>
    </location>
</feature>
<comment type="caution">
    <text evidence="6">The sequence shown here is derived from an EMBL/GenBank/DDBJ whole genome shotgun (WGS) entry which is preliminary data.</text>
</comment>
<sequence>MLSEIKLHSVDQKAAKIVKFIKTLRVEPFTFAMLFQFGLRALPSFLLIQDKICLQWYNTTYDYCRDLPSIQYETSGPGFYKTRILSDTIQMATYVSYVQLFPNLVCGLFVGAWIDQFNKGRKWLLIVFSVAEMMENLILIYLTYNFDATPYLNVFTTVPTLLLSGGQIGPRVAVTHYMTSTTPPKLLAIRFMIFELCLMLALPIGSALAGYIIVKDPAFFTGQTRNYAVIYILSFAVDFVCLLWLIVMVDERIAQQQQKVVEIKLEEQRNSGVANTRATDITGQTEKTVFPLKLLFSLKNAKSMLQIVLKKRPNKGRRQILLCILSLSILFGEQIALGSLNSQFIQRVYYWNPDYTAYISAIGMMIASTATMTTIPIMTRILNVWDIPLAIVGFSVNLVANFIKGCWLSENAYYLAMVVGCVGGMAAICTRSHIVKTIDRDEQGKMMAVMAVADTISPVIATTIFSQIFRVTVDKYPGVVFDVIGGLLLIPISSMVWIFLRTERQQSA</sequence>
<feature type="transmembrane region" description="Helical" evidence="5">
    <location>
        <begin position="446"/>
        <end position="468"/>
    </location>
</feature>
<feature type="transmembrane region" description="Helical" evidence="5">
    <location>
        <begin position="123"/>
        <end position="144"/>
    </location>
</feature>
<dbReference type="Gene3D" id="1.20.1250.20">
    <property type="entry name" value="MFS general substrate transporter like domains"/>
    <property type="match status" value="1"/>
</dbReference>
<evidence type="ECO:0000313" key="7">
    <source>
        <dbReference type="Proteomes" id="UP001151699"/>
    </source>
</evidence>
<evidence type="ECO:0000313" key="6">
    <source>
        <dbReference type="EMBL" id="KAJ6641494.1"/>
    </source>
</evidence>
<dbReference type="EMBL" id="WJQU01000002">
    <property type="protein sequence ID" value="KAJ6641494.1"/>
    <property type="molecule type" value="Genomic_DNA"/>
</dbReference>
<evidence type="ECO:0000256" key="1">
    <source>
        <dbReference type="ARBA" id="ARBA00004141"/>
    </source>
</evidence>
<accession>A0A9Q0N0S9</accession>
<feature type="transmembrane region" description="Helical" evidence="5">
    <location>
        <begin position="320"/>
        <end position="337"/>
    </location>
</feature>
<dbReference type="GO" id="GO:0022857">
    <property type="term" value="F:transmembrane transporter activity"/>
    <property type="evidence" value="ECO:0007669"/>
    <property type="project" value="InterPro"/>
</dbReference>
<evidence type="ECO:0000256" key="2">
    <source>
        <dbReference type="ARBA" id="ARBA00022692"/>
    </source>
</evidence>
<dbReference type="OrthoDB" id="7786246at2759"/>
<keyword evidence="7" id="KW-1185">Reference proteome</keyword>
<feature type="transmembrane region" description="Helical" evidence="5">
    <location>
        <begin position="191"/>
        <end position="214"/>
    </location>
</feature>
<name>A0A9Q0N0S9_9DIPT</name>
<dbReference type="Proteomes" id="UP001151699">
    <property type="component" value="Chromosome B"/>
</dbReference>
<feature type="transmembrane region" description="Helical" evidence="5">
    <location>
        <begin position="94"/>
        <end position="114"/>
    </location>
</feature>
<feature type="transmembrane region" description="Helical" evidence="5">
    <location>
        <begin position="226"/>
        <end position="249"/>
    </location>
</feature>
<reference evidence="6" key="1">
    <citation type="submission" date="2022-07" db="EMBL/GenBank/DDBJ databases">
        <authorList>
            <person name="Trinca V."/>
            <person name="Uliana J.V.C."/>
            <person name="Torres T.T."/>
            <person name="Ward R.J."/>
            <person name="Monesi N."/>
        </authorList>
    </citation>
    <scope>NUCLEOTIDE SEQUENCE</scope>
    <source>
        <strain evidence="6">HSMRA1968</strain>
        <tissue evidence="6">Whole embryos</tissue>
    </source>
</reference>
<feature type="transmembrane region" description="Helical" evidence="5">
    <location>
        <begin position="412"/>
        <end position="434"/>
    </location>
</feature>
<evidence type="ECO:0000256" key="4">
    <source>
        <dbReference type="ARBA" id="ARBA00023136"/>
    </source>
</evidence>
<evidence type="ECO:0000256" key="5">
    <source>
        <dbReference type="SAM" id="Phobius"/>
    </source>
</evidence>
<keyword evidence="2 5" id="KW-0812">Transmembrane</keyword>
<feature type="transmembrane region" description="Helical" evidence="5">
    <location>
        <begin position="357"/>
        <end position="375"/>
    </location>
</feature>